<protein>
    <submittedName>
        <fullName evidence="1">Uncharacterized protein</fullName>
    </submittedName>
</protein>
<accession>A0A0F7LBE8</accession>
<sequence>MNSAYSSAISFRCMSWTSLSSVAIGCPITFLNRIAWPRRSGIDMLIEFGEDEFVDVGLCFEKVIEA</sequence>
<organism evidence="1">
    <name type="scientific">uncultured marine virus</name>
    <dbReference type="NCBI Taxonomy" id="186617"/>
    <lineage>
        <taxon>Viruses</taxon>
        <taxon>environmental samples</taxon>
    </lineage>
</organism>
<dbReference type="EMBL" id="KR029610">
    <property type="protein sequence ID" value="AKH48878.1"/>
    <property type="molecule type" value="Genomic_DNA"/>
</dbReference>
<name>A0A0F7LBE8_9VIRU</name>
<reference evidence="1" key="2">
    <citation type="submission" date="2015-03" db="EMBL/GenBank/DDBJ databases">
        <authorList>
            <person name="Chow C.-E.T."/>
            <person name="Winget D.M."/>
            <person name="White R.A.III."/>
            <person name="Hallam S.J."/>
            <person name="Suttle C.A."/>
        </authorList>
    </citation>
    <scope>NUCLEOTIDE SEQUENCE</scope>
    <source>
        <strain evidence="1">Oxic3_4</strain>
    </source>
</reference>
<reference evidence="1" key="1">
    <citation type="journal article" date="2015" name="Front. Microbiol.">
        <title>Combining genomic sequencing methods to explore viral diversity and reveal potential virus-host interactions.</title>
        <authorList>
            <person name="Chow C.E."/>
            <person name="Winget D.M."/>
            <person name="White R.A.III."/>
            <person name="Hallam S.J."/>
            <person name="Suttle C.A."/>
        </authorList>
    </citation>
    <scope>NUCLEOTIDE SEQUENCE</scope>
    <source>
        <strain evidence="1">Oxic3_4</strain>
    </source>
</reference>
<evidence type="ECO:0000313" key="1">
    <source>
        <dbReference type="EMBL" id="AKH48878.1"/>
    </source>
</evidence>
<proteinExistence type="predicted"/>